<proteinExistence type="predicted"/>
<sequence>MGRRHKPSRWPVNWTVVGVAAVLTLIIGVVIAFLANDDKRGGIVVPAPSSAPPALVRSTGPQPVVGASILPGR</sequence>
<evidence type="ECO:0000313" key="3">
    <source>
        <dbReference type="Proteomes" id="UP000192674"/>
    </source>
</evidence>
<protein>
    <submittedName>
        <fullName evidence="2">Uncharacterized protein</fullName>
    </submittedName>
</protein>
<keyword evidence="1" id="KW-0472">Membrane</keyword>
<name>A0A1W2FXY4_KIBAR</name>
<gene>
    <name evidence="2" type="ORF">SAMN05661093_10404</name>
</gene>
<feature type="transmembrane region" description="Helical" evidence="1">
    <location>
        <begin position="12"/>
        <end position="35"/>
    </location>
</feature>
<dbReference type="OrthoDB" id="9858470at2"/>
<keyword evidence="3" id="KW-1185">Reference proteome</keyword>
<dbReference type="Proteomes" id="UP000192674">
    <property type="component" value="Unassembled WGS sequence"/>
</dbReference>
<keyword evidence="1" id="KW-1133">Transmembrane helix</keyword>
<accession>A0A1W2FXY4</accession>
<dbReference type="RefSeq" id="WP_033390362.1">
    <property type="nucleotide sequence ID" value="NZ_FWXV01000017.1"/>
</dbReference>
<dbReference type="AlphaFoldDB" id="A0A1W2FXY4"/>
<organism evidence="2 3">
    <name type="scientific">Kibdelosporangium aridum</name>
    <dbReference type="NCBI Taxonomy" id="2030"/>
    <lineage>
        <taxon>Bacteria</taxon>
        <taxon>Bacillati</taxon>
        <taxon>Actinomycetota</taxon>
        <taxon>Actinomycetes</taxon>
        <taxon>Pseudonocardiales</taxon>
        <taxon>Pseudonocardiaceae</taxon>
        <taxon>Kibdelosporangium</taxon>
    </lineage>
</organism>
<dbReference type="EMBL" id="FWXV01000017">
    <property type="protein sequence ID" value="SMD26817.1"/>
    <property type="molecule type" value="Genomic_DNA"/>
</dbReference>
<evidence type="ECO:0000313" key="2">
    <source>
        <dbReference type="EMBL" id="SMD26817.1"/>
    </source>
</evidence>
<keyword evidence="1" id="KW-0812">Transmembrane</keyword>
<evidence type="ECO:0000256" key="1">
    <source>
        <dbReference type="SAM" id="Phobius"/>
    </source>
</evidence>
<reference evidence="2 3" key="1">
    <citation type="submission" date="2017-04" db="EMBL/GenBank/DDBJ databases">
        <authorList>
            <person name="Afonso C.L."/>
            <person name="Miller P.J."/>
            <person name="Scott M.A."/>
            <person name="Spackman E."/>
            <person name="Goraichik I."/>
            <person name="Dimitrov K.M."/>
            <person name="Suarez D.L."/>
            <person name="Swayne D.E."/>
        </authorList>
    </citation>
    <scope>NUCLEOTIDE SEQUENCE [LARGE SCALE GENOMIC DNA]</scope>
    <source>
        <strain evidence="2 3">DSM 43828</strain>
    </source>
</reference>